<dbReference type="EMBL" id="UOEX01000353">
    <property type="protein sequence ID" value="VAW40782.1"/>
    <property type="molecule type" value="Genomic_DNA"/>
</dbReference>
<dbReference type="Pfam" id="PF00534">
    <property type="entry name" value="Glycos_transf_1"/>
    <property type="match status" value="1"/>
</dbReference>
<feature type="domain" description="Glycosyl transferase family 1" evidence="1">
    <location>
        <begin position="219"/>
        <end position="385"/>
    </location>
</feature>
<dbReference type="SUPFAM" id="SSF53756">
    <property type="entry name" value="UDP-Glycosyltransferase/glycogen phosphorylase"/>
    <property type="match status" value="1"/>
</dbReference>
<dbReference type="GO" id="GO:0016757">
    <property type="term" value="F:glycosyltransferase activity"/>
    <property type="evidence" value="ECO:0007669"/>
    <property type="project" value="InterPro"/>
</dbReference>
<dbReference type="Gene3D" id="3.40.50.2000">
    <property type="entry name" value="Glycogen Phosphorylase B"/>
    <property type="match status" value="2"/>
</dbReference>
<evidence type="ECO:0000259" key="1">
    <source>
        <dbReference type="Pfam" id="PF00534"/>
    </source>
</evidence>
<feature type="domain" description="Glycosyltransferase subfamily 4-like N-terminal" evidence="2">
    <location>
        <begin position="23"/>
        <end position="198"/>
    </location>
</feature>
<organism evidence="3">
    <name type="scientific">hydrothermal vent metagenome</name>
    <dbReference type="NCBI Taxonomy" id="652676"/>
    <lineage>
        <taxon>unclassified sequences</taxon>
        <taxon>metagenomes</taxon>
        <taxon>ecological metagenomes</taxon>
    </lineage>
</organism>
<dbReference type="InterPro" id="IPR050194">
    <property type="entry name" value="Glycosyltransferase_grp1"/>
</dbReference>
<proteinExistence type="predicted"/>
<evidence type="ECO:0000313" key="3">
    <source>
        <dbReference type="EMBL" id="VAW40782.1"/>
    </source>
</evidence>
<keyword evidence="3" id="KW-0808">Transferase</keyword>
<dbReference type="CDD" id="cd03801">
    <property type="entry name" value="GT4_PimA-like"/>
    <property type="match status" value="1"/>
</dbReference>
<dbReference type="AlphaFoldDB" id="A0A3B0VNX0"/>
<name>A0A3B0VNX0_9ZZZZ</name>
<dbReference type="Pfam" id="PF13579">
    <property type="entry name" value="Glyco_trans_4_4"/>
    <property type="match status" value="1"/>
</dbReference>
<dbReference type="PANTHER" id="PTHR45947:SF3">
    <property type="entry name" value="SULFOQUINOVOSYL TRANSFERASE SQD2"/>
    <property type="match status" value="1"/>
</dbReference>
<gene>
    <name evidence="3" type="ORF">MNBD_DELTA03-990</name>
</gene>
<dbReference type="PANTHER" id="PTHR45947">
    <property type="entry name" value="SULFOQUINOVOSYL TRANSFERASE SQD2"/>
    <property type="match status" value="1"/>
</dbReference>
<accession>A0A3B0VNX0</accession>
<dbReference type="InterPro" id="IPR001296">
    <property type="entry name" value="Glyco_trans_1"/>
</dbReference>
<reference evidence="3" key="1">
    <citation type="submission" date="2018-06" db="EMBL/GenBank/DDBJ databases">
        <authorList>
            <person name="Zhirakovskaya E."/>
        </authorList>
    </citation>
    <scope>NUCLEOTIDE SEQUENCE</scope>
</reference>
<sequence length="411" mass="45380">MIKGRVLALTSNFPRWREDSTTPFVLHLCRELQKIDWQVDVLAPHAPGAAKRETIEGVRVERFQYMWPSSWQTVCYQGGAMGNLRRNKLNYLKLPFLLFFEWLSLRRKLLSGKYDILHSHWLLPQGFIGRLTASSLSIPHIITIHGGDIFGLKGGIFSRTKRFALQGAAGITVNSSVTEKAVLKLVPKTSPVQRIPMGIKTRESPDFSGKVDELKGLYKKNGTPLLIFAGRVVEEKGVADFLTAVKILLADAVEVRALIVGDGQAKGDMEHLAEELGIADNVVFTGWQPSELIPCFLAAADIFVGPSRTAANGWVEAQGLTFVEAMMAGTPVIASNVGGIVDSVYHEKTGLLVEERNPAQISQAVKRLLSNSSLRAHLRKNGREMAENNFSRRASALAFDALFSKVMQCRN</sequence>
<protein>
    <submittedName>
        <fullName evidence="3">Glycosyltransferase</fullName>
    </submittedName>
</protein>
<dbReference type="InterPro" id="IPR028098">
    <property type="entry name" value="Glyco_trans_4-like_N"/>
</dbReference>
<evidence type="ECO:0000259" key="2">
    <source>
        <dbReference type="Pfam" id="PF13579"/>
    </source>
</evidence>